<dbReference type="AlphaFoldDB" id="A0A1Y0IW12"/>
<dbReference type="InterPro" id="IPR050226">
    <property type="entry name" value="NagZ_Beta-hexosaminidase"/>
</dbReference>
<evidence type="ECO:0000313" key="6">
    <source>
        <dbReference type="EMBL" id="ARU63966.1"/>
    </source>
</evidence>
<keyword evidence="3" id="KW-0326">Glycosidase</keyword>
<dbReference type="OrthoDB" id="9805821at2"/>
<protein>
    <submittedName>
        <fullName evidence="6">Beta-N-acetylhexosaminidase</fullName>
    </submittedName>
</protein>
<evidence type="ECO:0000313" key="7">
    <source>
        <dbReference type="Proteomes" id="UP000195437"/>
    </source>
</evidence>
<evidence type="ECO:0000256" key="1">
    <source>
        <dbReference type="ARBA" id="ARBA00005336"/>
    </source>
</evidence>
<dbReference type="InterPro" id="IPR036962">
    <property type="entry name" value="Glyco_hydro_3_N_sf"/>
</dbReference>
<dbReference type="PANTHER" id="PTHR30480:SF16">
    <property type="entry name" value="GLYCOSIDE HYDROLASE FAMILY 3 DOMAIN PROTEIN"/>
    <property type="match status" value="1"/>
</dbReference>
<feature type="domain" description="Glycoside hydrolase family 3 N-terminal" evidence="4">
    <location>
        <begin position="11"/>
        <end position="318"/>
    </location>
</feature>
<evidence type="ECO:0000259" key="5">
    <source>
        <dbReference type="Pfam" id="PF01915"/>
    </source>
</evidence>
<reference evidence="7" key="1">
    <citation type="submission" date="2017-05" db="EMBL/GenBank/DDBJ databases">
        <authorList>
            <person name="Sung H."/>
        </authorList>
    </citation>
    <scope>NUCLEOTIDE SEQUENCE [LARGE SCALE GENOMIC DNA]</scope>
    <source>
        <strain evidence="7">AR23208</strain>
    </source>
</reference>
<keyword evidence="7" id="KW-1185">Reference proteome</keyword>
<evidence type="ECO:0000256" key="3">
    <source>
        <dbReference type="ARBA" id="ARBA00023295"/>
    </source>
</evidence>
<organism evidence="6 7">
    <name type="scientific">Tumebacillus avium</name>
    <dbReference type="NCBI Taxonomy" id="1903704"/>
    <lineage>
        <taxon>Bacteria</taxon>
        <taxon>Bacillati</taxon>
        <taxon>Bacillota</taxon>
        <taxon>Bacilli</taxon>
        <taxon>Bacillales</taxon>
        <taxon>Alicyclobacillaceae</taxon>
        <taxon>Tumebacillus</taxon>
    </lineage>
</organism>
<evidence type="ECO:0000256" key="2">
    <source>
        <dbReference type="ARBA" id="ARBA00022801"/>
    </source>
</evidence>
<dbReference type="EMBL" id="CP021434">
    <property type="protein sequence ID" value="ARU63966.1"/>
    <property type="molecule type" value="Genomic_DNA"/>
</dbReference>
<dbReference type="Proteomes" id="UP000195437">
    <property type="component" value="Chromosome"/>
</dbReference>
<dbReference type="GO" id="GO:0005975">
    <property type="term" value="P:carbohydrate metabolic process"/>
    <property type="evidence" value="ECO:0007669"/>
    <property type="project" value="InterPro"/>
</dbReference>
<dbReference type="GO" id="GO:0004553">
    <property type="term" value="F:hydrolase activity, hydrolyzing O-glycosyl compounds"/>
    <property type="evidence" value="ECO:0007669"/>
    <property type="project" value="InterPro"/>
</dbReference>
<feature type="domain" description="Glycoside hydrolase family 3 C-terminal" evidence="5">
    <location>
        <begin position="361"/>
        <end position="522"/>
    </location>
</feature>
<dbReference type="Pfam" id="PF00933">
    <property type="entry name" value="Glyco_hydro_3"/>
    <property type="match status" value="1"/>
</dbReference>
<sequence length="537" mass="58180">MMFGFHGTEPTPEITTLIRDHHVGGVILFARNIAEPKDVLRLTVALQKIAYEAGHEHPLLISIDQENGIVRRLGAGTTLLPGNMALGATGDTRLVQATAKATGRELKALGINFNLAPVLDVNNNPHNPVIGVRSYGEDPQFVAECGTAAIHGFQEAGVATCGKHFPGHGDTSKDSHLTLPMIPHRRERLEQVELVPFVKAIAEGVDSMMIAHVCFPEIEPDPALPATLSRRVVTDLLRGELGFDGVITTDCMEMKAIADSPGTVEGTYRAFQAGIDLSFISHTYEWQLGAIERMAAGIEAGDTPLQRLHDAVRRILKLKEKYLSWEQITPWFEQQDPEPDTLVGGPEHERLAREAMEAAVTLTKNEAGLLPLTVGAEETIAVVCLKNTLTSLVEDERYLINPLQRAVEASHGNTRCLEVNNPPTAADIVQVLESLDGCAAVIVGTMNAQLAPGQAELVSRLNRAGIPLVVISMRTPYDLAVFPEVATHIAAYEFTPAALEIAVEAILGKRELRGRLPVTIPDIAPRGHQAQNRGEGR</sequence>
<dbReference type="KEGG" id="tum:CBW65_19230"/>
<gene>
    <name evidence="6" type="ORF">CBW65_19230</name>
</gene>
<dbReference type="NCBIfam" id="NF003740">
    <property type="entry name" value="PRK05337.1"/>
    <property type="match status" value="1"/>
</dbReference>
<dbReference type="Pfam" id="PF01915">
    <property type="entry name" value="Glyco_hydro_3_C"/>
    <property type="match status" value="1"/>
</dbReference>
<dbReference type="SUPFAM" id="SSF51445">
    <property type="entry name" value="(Trans)glycosidases"/>
    <property type="match status" value="1"/>
</dbReference>
<proteinExistence type="inferred from homology"/>
<comment type="similarity">
    <text evidence="1">Belongs to the glycosyl hydrolase 3 family.</text>
</comment>
<keyword evidence="2" id="KW-0378">Hydrolase</keyword>
<dbReference type="InterPro" id="IPR036881">
    <property type="entry name" value="Glyco_hydro_3_C_sf"/>
</dbReference>
<evidence type="ECO:0000259" key="4">
    <source>
        <dbReference type="Pfam" id="PF00933"/>
    </source>
</evidence>
<name>A0A1Y0IW12_9BACL</name>
<dbReference type="InterPro" id="IPR001764">
    <property type="entry name" value="Glyco_hydro_3_N"/>
</dbReference>
<dbReference type="InterPro" id="IPR002772">
    <property type="entry name" value="Glyco_hydro_3_C"/>
</dbReference>
<dbReference type="InterPro" id="IPR017853">
    <property type="entry name" value="GH"/>
</dbReference>
<dbReference type="Gene3D" id="3.20.20.300">
    <property type="entry name" value="Glycoside hydrolase, family 3, N-terminal domain"/>
    <property type="match status" value="1"/>
</dbReference>
<dbReference type="PRINTS" id="PR00133">
    <property type="entry name" value="GLHYDRLASE3"/>
</dbReference>
<dbReference type="GO" id="GO:0009254">
    <property type="term" value="P:peptidoglycan turnover"/>
    <property type="evidence" value="ECO:0007669"/>
    <property type="project" value="TreeGrafter"/>
</dbReference>
<dbReference type="SUPFAM" id="SSF52279">
    <property type="entry name" value="Beta-D-glucan exohydrolase, C-terminal domain"/>
    <property type="match status" value="1"/>
</dbReference>
<accession>A0A1Y0IW12</accession>
<dbReference type="PANTHER" id="PTHR30480">
    <property type="entry name" value="BETA-HEXOSAMINIDASE-RELATED"/>
    <property type="match status" value="1"/>
</dbReference>
<dbReference type="Gene3D" id="3.40.50.1700">
    <property type="entry name" value="Glycoside hydrolase family 3 C-terminal domain"/>
    <property type="match status" value="1"/>
</dbReference>